<comment type="similarity">
    <text evidence="10">Belongs to the small GTPase superfamily. Di-Ras family.</text>
</comment>
<evidence type="ECO:0000256" key="5">
    <source>
        <dbReference type="ARBA" id="ARBA00023134"/>
    </source>
</evidence>
<proteinExistence type="inferred from homology"/>
<dbReference type="GO" id="GO:0005886">
    <property type="term" value="C:plasma membrane"/>
    <property type="evidence" value="ECO:0007669"/>
    <property type="project" value="UniProtKB-SubCell"/>
</dbReference>
<evidence type="ECO:0000256" key="9">
    <source>
        <dbReference type="ARBA" id="ARBA00038061"/>
    </source>
</evidence>
<dbReference type="GO" id="GO:0005525">
    <property type="term" value="F:GTP binding"/>
    <property type="evidence" value="ECO:0007669"/>
    <property type="project" value="UniProtKB-KW"/>
</dbReference>
<accession>A0A915KES1</accession>
<dbReference type="Gene3D" id="3.40.50.300">
    <property type="entry name" value="P-loop containing nucleotide triphosphate hydrolases"/>
    <property type="match status" value="1"/>
</dbReference>
<dbReference type="AlphaFoldDB" id="A0A915KES1"/>
<dbReference type="SMART" id="SM00173">
    <property type="entry name" value="RAS"/>
    <property type="match status" value="1"/>
</dbReference>
<keyword evidence="5" id="KW-0342">GTP-binding</keyword>
<dbReference type="Pfam" id="PF00071">
    <property type="entry name" value="Ras"/>
    <property type="match status" value="1"/>
</dbReference>
<evidence type="ECO:0000256" key="4">
    <source>
        <dbReference type="ARBA" id="ARBA00022741"/>
    </source>
</evidence>
<sequence>MPEQSSDYRISIFGAGGVGKSSIVRRFVDGTFSETYVPTIEDTYTMTVGCSQHKICALQIVDNTGSHQFPAMQRLSMSTGDAFVLVYSVTNGQSLIELKHFVDMIREVKHDDDKNYCEPPMILVGNKIDAPDYEKEVTTEMGCSSAKQWSIEAFIETSAKENLNIRELFESLLVLEKRRTLTLSPQEELSNSDHSRNKCLVL</sequence>
<comment type="subcellular location">
    <subcellularLocation>
        <location evidence="1">Cell membrane</location>
        <topology evidence="1">Lipid-anchor</topology>
        <orientation evidence="1">Cytoplasmic side</orientation>
    </subcellularLocation>
</comment>
<evidence type="ECO:0000256" key="6">
    <source>
        <dbReference type="ARBA" id="ARBA00023136"/>
    </source>
</evidence>
<evidence type="ECO:0000313" key="12">
    <source>
        <dbReference type="WBParaSite" id="nRc.2.0.1.t37303-RA"/>
    </source>
</evidence>
<dbReference type="SMART" id="SM00175">
    <property type="entry name" value="RAB"/>
    <property type="match status" value="1"/>
</dbReference>
<dbReference type="InterPro" id="IPR005225">
    <property type="entry name" value="Small_GTP-bd"/>
</dbReference>
<dbReference type="GO" id="GO:0031681">
    <property type="term" value="F:G-protein beta-subunit binding"/>
    <property type="evidence" value="ECO:0007669"/>
    <property type="project" value="TreeGrafter"/>
</dbReference>
<dbReference type="OMA" id="ICQIKGN"/>
<keyword evidence="2" id="KW-1003">Cell membrane</keyword>
<dbReference type="PANTHER" id="PTHR46149">
    <property type="entry name" value="MIP08469P"/>
    <property type="match status" value="1"/>
</dbReference>
<evidence type="ECO:0000256" key="2">
    <source>
        <dbReference type="ARBA" id="ARBA00022475"/>
    </source>
</evidence>
<reference evidence="12" key="1">
    <citation type="submission" date="2022-11" db="UniProtKB">
        <authorList>
            <consortium name="WormBaseParasite"/>
        </authorList>
    </citation>
    <scope>IDENTIFICATION</scope>
</reference>
<dbReference type="PANTHER" id="PTHR46149:SF3">
    <property type="entry name" value="MIP08469P"/>
    <property type="match status" value="1"/>
</dbReference>
<protein>
    <submittedName>
        <fullName evidence="12">GTP-binding protein Di-Ras2</fullName>
    </submittedName>
</protein>
<organism evidence="11 12">
    <name type="scientific">Romanomermis culicivorax</name>
    <name type="common">Nematode worm</name>
    <dbReference type="NCBI Taxonomy" id="13658"/>
    <lineage>
        <taxon>Eukaryota</taxon>
        <taxon>Metazoa</taxon>
        <taxon>Ecdysozoa</taxon>
        <taxon>Nematoda</taxon>
        <taxon>Enoplea</taxon>
        <taxon>Dorylaimia</taxon>
        <taxon>Mermithida</taxon>
        <taxon>Mermithoidea</taxon>
        <taxon>Mermithidae</taxon>
        <taxon>Romanomermis</taxon>
    </lineage>
</organism>
<name>A0A915KES1_ROMCU</name>
<dbReference type="PROSITE" id="PS51421">
    <property type="entry name" value="RAS"/>
    <property type="match status" value="1"/>
</dbReference>
<dbReference type="FunFam" id="3.40.50.300:FF:000303">
    <property type="entry name" value="GTP-binding protein Di-Ras2"/>
    <property type="match status" value="1"/>
</dbReference>
<evidence type="ECO:0000256" key="7">
    <source>
        <dbReference type="ARBA" id="ARBA00023288"/>
    </source>
</evidence>
<dbReference type="WBParaSite" id="nRc.2.0.1.t37303-RA">
    <property type="protein sequence ID" value="nRc.2.0.1.t37303-RA"/>
    <property type="gene ID" value="nRc.2.0.1.g37303"/>
</dbReference>
<dbReference type="Proteomes" id="UP000887565">
    <property type="component" value="Unplaced"/>
</dbReference>
<dbReference type="SMART" id="SM00174">
    <property type="entry name" value="RHO"/>
    <property type="match status" value="1"/>
</dbReference>
<dbReference type="SUPFAM" id="SSF52540">
    <property type="entry name" value="P-loop containing nucleoside triphosphate hydrolases"/>
    <property type="match status" value="1"/>
</dbReference>
<evidence type="ECO:0000256" key="1">
    <source>
        <dbReference type="ARBA" id="ARBA00004342"/>
    </source>
</evidence>
<keyword evidence="6" id="KW-0472">Membrane</keyword>
<comment type="similarity">
    <text evidence="9">Belongs to the small GTPase superfamily. RasD family.</text>
</comment>
<dbReference type="InterPro" id="IPR052236">
    <property type="entry name" value="Small_GTPase_RasD"/>
</dbReference>
<dbReference type="InterPro" id="IPR001806">
    <property type="entry name" value="Small_GTPase"/>
</dbReference>
<keyword evidence="3" id="KW-0488">Methylation</keyword>
<keyword evidence="8" id="KW-0636">Prenylation</keyword>
<evidence type="ECO:0000256" key="8">
    <source>
        <dbReference type="ARBA" id="ARBA00023289"/>
    </source>
</evidence>
<evidence type="ECO:0000313" key="11">
    <source>
        <dbReference type="Proteomes" id="UP000887565"/>
    </source>
</evidence>
<dbReference type="GO" id="GO:0003924">
    <property type="term" value="F:GTPase activity"/>
    <property type="evidence" value="ECO:0007669"/>
    <property type="project" value="InterPro"/>
</dbReference>
<dbReference type="GO" id="GO:0007165">
    <property type="term" value="P:signal transduction"/>
    <property type="evidence" value="ECO:0007669"/>
    <property type="project" value="TreeGrafter"/>
</dbReference>
<keyword evidence="11" id="KW-1185">Reference proteome</keyword>
<evidence type="ECO:0000256" key="3">
    <source>
        <dbReference type="ARBA" id="ARBA00022481"/>
    </source>
</evidence>
<dbReference type="PROSITE" id="PS51420">
    <property type="entry name" value="RHO"/>
    <property type="match status" value="1"/>
</dbReference>
<dbReference type="PRINTS" id="PR00449">
    <property type="entry name" value="RASTRNSFRMNG"/>
</dbReference>
<keyword evidence="7" id="KW-0449">Lipoprotein</keyword>
<dbReference type="InterPro" id="IPR027417">
    <property type="entry name" value="P-loop_NTPase"/>
</dbReference>
<keyword evidence="4" id="KW-0547">Nucleotide-binding</keyword>
<dbReference type="NCBIfam" id="TIGR00231">
    <property type="entry name" value="small_GTP"/>
    <property type="match status" value="1"/>
</dbReference>
<evidence type="ECO:0000256" key="10">
    <source>
        <dbReference type="ARBA" id="ARBA00061515"/>
    </source>
</evidence>
<dbReference type="PROSITE" id="PS51419">
    <property type="entry name" value="RAB"/>
    <property type="match status" value="1"/>
</dbReference>